<gene>
    <name evidence="3" type="ORF">B9R14_03160</name>
</gene>
<dbReference type="Pfam" id="PF07833">
    <property type="entry name" value="Cu_amine_oxidN1"/>
    <property type="match status" value="1"/>
</dbReference>
<feature type="domain" description="Copper amine oxidase-like N-terminal" evidence="2">
    <location>
        <begin position="60"/>
        <end position="99"/>
    </location>
</feature>
<dbReference type="EMBL" id="NEMB01000003">
    <property type="protein sequence ID" value="PQQ65863.1"/>
    <property type="molecule type" value="Genomic_DNA"/>
</dbReference>
<evidence type="ECO:0000313" key="4">
    <source>
        <dbReference type="Proteomes" id="UP000239720"/>
    </source>
</evidence>
<dbReference type="InterPro" id="IPR036582">
    <property type="entry name" value="Mao_N_sf"/>
</dbReference>
<feature type="region of interest" description="Disordered" evidence="1">
    <location>
        <begin position="255"/>
        <end position="279"/>
    </location>
</feature>
<name>A0A2S8R7U1_9FIRM</name>
<protein>
    <recommendedName>
        <fullName evidence="2">Copper amine oxidase-like N-terminal domain-containing protein</fullName>
    </recommendedName>
</protein>
<dbReference type="AlphaFoldDB" id="A0A2S8R7U1"/>
<sequence>MKKENLTKLIVLTSVIVLCAGIVAFASSLTTEIKAILTQEFTIKYYGEVQEMKDGSGNPVYPIVYNGTTYLPVRAISDMMGIPVDWDASTKTVILGTEEKPPKSVLSFEGKTSDYSSKVTDKASLTVKGANGADIVYNDGVSFRIWNGTSSANADRAYQANIGGGYTNLSFDAYVATHEDNFGKRPYEIIIYNIDNGEKLASITVMAGEINKVEDIDITGVKKIGFAANGIQISGANSTDRAYFFNPIVYSKSNKPVKQETDTDTENDAQTDTDSQIDTGDKTQAKSVLSFEGKTSDYSSRVTDKASLTVKGDDGTDVVYNDGVSFRIWNGTSSANVDRAYQTNIGGSYTKLSFDAYVATKEENFGKRSYEIIIYNVDTKEKLASITVMAGEIKKVEDIDITGVKKIGFAANGIQITGADNTDRAYFFNPTVE</sequence>
<reference evidence="3 4" key="1">
    <citation type="journal article" date="2018" name="Syst. Appl. Microbiol.">
        <title>Characterization and high-quality draft genome sequence of Herbivorax saccincola A7, an anaerobic, alkaliphilic, thermophilic, cellulolytic, and xylanolytic bacterium.</title>
        <authorList>
            <person name="Aikawa S."/>
            <person name="Baramee S."/>
            <person name="Sermsathanaswadi J."/>
            <person name="Thianheng P."/>
            <person name="Tachaapaikoon C."/>
            <person name="Shikata A."/>
            <person name="Waeonukul R."/>
            <person name="Pason P."/>
            <person name="Ratanakhanokchai K."/>
            <person name="Kosugi A."/>
        </authorList>
    </citation>
    <scope>NUCLEOTIDE SEQUENCE [LARGE SCALE GENOMIC DNA]</scope>
    <source>
        <strain evidence="3 4">A7</strain>
    </source>
</reference>
<dbReference type="SUPFAM" id="SSF55383">
    <property type="entry name" value="Copper amine oxidase, domain N"/>
    <property type="match status" value="1"/>
</dbReference>
<evidence type="ECO:0000256" key="1">
    <source>
        <dbReference type="SAM" id="MobiDB-lite"/>
    </source>
</evidence>
<organism evidence="3 4">
    <name type="scientific">Acetivibrio saccincola</name>
    <dbReference type="NCBI Taxonomy" id="1677857"/>
    <lineage>
        <taxon>Bacteria</taxon>
        <taxon>Bacillati</taxon>
        <taxon>Bacillota</taxon>
        <taxon>Clostridia</taxon>
        <taxon>Eubacteriales</taxon>
        <taxon>Oscillospiraceae</taxon>
        <taxon>Acetivibrio</taxon>
    </lineage>
</organism>
<evidence type="ECO:0000259" key="2">
    <source>
        <dbReference type="Pfam" id="PF07833"/>
    </source>
</evidence>
<comment type="caution">
    <text evidence="3">The sequence shown here is derived from an EMBL/GenBank/DDBJ whole genome shotgun (WGS) entry which is preliminary data.</text>
</comment>
<accession>A0A2S8R7U1</accession>
<proteinExistence type="predicted"/>
<dbReference type="InterPro" id="IPR012854">
    <property type="entry name" value="Cu_amine_oxidase-like_N"/>
</dbReference>
<dbReference type="RefSeq" id="WP_235827397.1">
    <property type="nucleotide sequence ID" value="NZ_NEMB01000003.1"/>
</dbReference>
<feature type="compositionally biased region" description="Acidic residues" evidence="1">
    <location>
        <begin position="262"/>
        <end position="271"/>
    </location>
</feature>
<evidence type="ECO:0000313" key="3">
    <source>
        <dbReference type="EMBL" id="PQQ65863.1"/>
    </source>
</evidence>
<dbReference type="Proteomes" id="UP000239720">
    <property type="component" value="Unassembled WGS sequence"/>
</dbReference>